<reference evidence="3" key="2">
    <citation type="journal article" date="2021" name="PeerJ">
        <title>Extensive microbial diversity within the chicken gut microbiome revealed by metagenomics and culture.</title>
        <authorList>
            <person name="Gilroy R."/>
            <person name="Ravi A."/>
            <person name="Getino M."/>
            <person name="Pursley I."/>
            <person name="Horton D.L."/>
            <person name="Alikhan N.F."/>
            <person name="Baker D."/>
            <person name="Gharbi K."/>
            <person name="Hall N."/>
            <person name="Watson M."/>
            <person name="Adriaenssens E.M."/>
            <person name="Foster-Nyarko E."/>
            <person name="Jarju S."/>
            <person name="Secka A."/>
            <person name="Antonio M."/>
            <person name="Oren A."/>
            <person name="Chaudhuri R.R."/>
            <person name="La Ragione R."/>
            <person name="Hildebrand F."/>
            <person name="Pallen M.J."/>
        </authorList>
    </citation>
    <scope>NUCLEOTIDE SEQUENCE</scope>
    <source>
        <strain evidence="3">ChiSjej6B24-2974</strain>
    </source>
</reference>
<dbReference type="InterPro" id="IPR052173">
    <property type="entry name" value="Beta-lactam_resp_regulator"/>
</dbReference>
<organism evidence="3 4">
    <name type="scientific">Candidatus Pullichristensenella stercorigallinarum</name>
    <dbReference type="NCBI Taxonomy" id="2840909"/>
    <lineage>
        <taxon>Bacteria</taxon>
        <taxon>Bacillati</taxon>
        <taxon>Bacillota</taxon>
        <taxon>Clostridia</taxon>
        <taxon>Candidatus Pullichristensenella</taxon>
    </lineage>
</organism>
<dbReference type="Proteomes" id="UP000824260">
    <property type="component" value="Unassembled WGS sequence"/>
</dbReference>
<feature type="domain" description="Peptidase M56" evidence="2">
    <location>
        <begin position="184"/>
        <end position="318"/>
    </location>
</feature>
<feature type="transmembrane region" description="Helical" evidence="1">
    <location>
        <begin position="48"/>
        <end position="74"/>
    </location>
</feature>
<comment type="caution">
    <text evidence="3">The sequence shown here is derived from an EMBL/GenBank/DDBJ whole genome shotgun (WGS) entry which is preliminary data.</text>
</comment>
<gene>
    <name evidence="3" type="ORF">IAA52_05370</name>
</gene>
<dbReference type="EMBL" id="DVFZ01000051">
    <property type="protein sequence ID" value="HIQ82514.1"/>
    <property type="molecule type" value="Genomic_DNA"/>
</dbReference>
<sequence>MRLELFLKLFWMVVLAWNVSVALFALVMRLGGRFWQNNTSTFLRGKSYLCALYLPFSALIELILLSLLFAPGVYEAMPKLRLPSAGTSAIPALRAFDWEAAVAMLWAAGALVSAVVRIAPRLRFRRWLKKNRRPLGERAALILENAELQMEAAASLRRNEMLDERPRHRVRLNRKIPVYTNNEAYVADGLSGPMAVMSGCAGGKCLLLDKEDYDDETLDAIFRHELAHIHSGGAMLWGYEDLLAVFGWFNPGAWLLRRCLREEIELVCDDCATFRRGGERRAAYARALTNLAARKRAFLPGTAQMACGSGLLRRRVRALIDPPPKRRSRPVGVLLFTAAMLCVLASGVFMPLETVRVTEDTLLSFLRAPEYGYMGARDFDLDPGGAYGATDANHCYMGFSRWGLSLTYTGEETLSEGQIRLAAALTERLGAPVTSGESGTVWQAVDESGARTEVWLMRGDGLTLTIF</sequence>
<feature type="transmembrane region" description="Helical" evidence="1">
    <location>
        <begin position="100"/>
        <end position="120"/>
    </location>
</feature>
<dbReference type="Pfam" id="PF05569">
    <property type="entry name" value="Peptidase_M56"/>
    <property type="match status" value="1"/>
</dbReference>
<evidence type="ECO:0000259" key="2">
    <source>
        <dbReference type="Pfam" id="PF05569"/>
    </source>
</evidence>
<name>A0A9D0ZNF5_9FIRM</name>
<evidence type="ECO:0000313" key="4">
    <source>
        <dbReference type="Proteomes" id="UP000824260"/>
    </source>
</evidence>
<keyword evidence="1" id="KW-1133">Transmembrane helix</keyword>
<dbReference type="CDD" id="cd07341">
    <property type="entry name" value="M56_BlaR1_MecR1_like"/>
    <property type="match status" value="1"/>
</dbReference>
<accession>A0A9D0ZNF5</accession>
<dbReference type="InterPro" id="IPR008756">
    <property type="entry name" value="Peptidase_M56"/>
</dbReference>
<evidence type="ECO:0000256" key="1">
    <source>
        <dbReference type="SAM" id="Phobius"/>
    </source>
</evidence>
<keyword evidence="1" id="KW-0812">Transmembrane</keyword>
<feature type="transmembrane region" description="Helical" evidence="1">
    <location>
        <begin position="6"/>
        <end position="27"/>
    </location>
</feature>
<reference evidence="3" key="1">
    <citation type="submission" date="2020-10" db="EMBL/GenBank/DDBJ databases">
        <authorList>
            <person name="Gilroy R."/>
        </authorList>
    </citation>
    <scope>NUCLEOTIDE SEQUENCE</scope>
    <source>
        <strain evidence="3">ChiSjej6B24-2974</strain>
    </source>
</reference>
<evidence type="ECO:0000313" key="3">
    <source>
        <dbReference type="EMBL" id="HIQ82514.1"/>
    </source>
</evidence>
<protein>
    <submittedName>
        <fullName evidence="3">M56 family metallopeptidase</fullName>
    </submittedName>
</protein>
<feature type="transmembrane region" description="Helical" evidence="1">
    <location>
        <begin position="331"/>
        <end position="352"/>
    </location>
</feature>
<dbReference type="AlphaFoldDB" id="A0A9D0ZNF5"/>
<dbReference type="PANTHER" id="PTHR34978">
    <property type="entry name" value="POSSIBLE SENSOR-TRANSDUCER PROTEIN BLAR"/>
    <property type="match status" value="1"/>
</dbReference>
<proteinExistence type="predicted"/>
<keyword evidence="1" id="KW-0472">Membrane</keyword>
<dbReference type="PANTHER" id="PTHR34978:SF3">
    <property type="entry name" value="SLR0241 PROTEIN"/>
    <property type="match status" value="1"/>
</dbReference>